<dbReference type="InterPro" id="IPR036397">
    <property type="entry name" value="RNaseH_sf"/>
</dbReference>
<organism evidence="1 2">
    <name type="scientific">Puccinia sorghi</name>
    <dbReference type="NCBI Taxonomy" id="27349"/>
    <lineage>
        <taxon>Eukaryota</taxon>
        <taxon>Fungi</taxon>
        <taxon>Dikarya</taxon>
        <taxon>Basidiomycota</taxon>
        <taxon>Pucciniomycotina</taxon>
        <taxon>Pucciniomycetes</taxon>
        <taxon>Pucciniales</taxon>
        <taxon>Pucciniaceae</taxon>
        <taxon>Puccinia</taxon>
    </lineage>
</organism>
<evidence type="ECO:0000313" key="2">
    <source>
        <dbReference type="Proteomes" id="UP000037035"/>
    </source>
</evidence>
<reference evidence="1 2" key="1">
    <citation type="submission" date="2015-08" db="EMBL/GenBank/DDBJ databases">
        <title>Next Generation Sequencing and Analysis of the Genome of Puccinia sorghi L Schw, the Causal Agent of Maize Common Rust.</title>
        <authorList>
            <person name="Rochi L."/>
            <person name="Burguener G."/>
            <person name="Darino M."/>
            <person name="Turjanski A."/>
            <person name="Kreff E."/>
            <person name="Dieguez M.J."/>
            <person name="Sacco F."/>
        </authorList>
    </citation>
    <scope>NUCLEOTIDE SEQUENCE [LARGE SCALE GENOMIC DNA]</scope>
    <source>
        <strain evidence="1 2">RO10H11247</strain>
    </source>
</reference>
<sequence>MQLFEVNNGHESEVSLLITEAARGHSNFLNATAVGVTTLSSSDSPNWHAHLGHPNSKYQSVMVPNSRSEDCGVCKQYKLKTLPFTGKLKPVKKTLEAVHVDLVGPFPVKSSAGFVYFLKLVDQFSGYRTVKFLKSKCCD</sequence>
<keyword evidence="2" id="KW-1185">Reference proteome</keyword>
<dbReference type="PANTHER" id="PTHR42648">
    <property type="entry name" value="TRANSPOSASE, PUTATIVE-RELATED"/>
    <property type="match status" value="1"/>
</dbReference>
<evidence type="ECO:0008006" key="3">
    <source>
        <dbReference type="Google" id="ProtNLM"/>
    </source>
</evidence>
<accession>A0A0L6VQ56</accession>
<dbReference type="InterPro" id="IPR039537">
    <property type="entry name" value="Retrotran_Ty1/copia-like"/>
</dbReference>
<dbReference type="Gene3D" id="3.30.420.10">
    <property type="entry name" value="Ribonuclease H-like superfamily/Ribonuclease H"/>
    <property type="match status" value="1"/>
</dbReference>
<dbReference type="GO" id="GO:0003676">
    <property type="term" value="F:nucleic acid binding"/>
    <property type="evidence" value="ECO:0007669"/>
    <property type="project" value="InterPro"/>
</dbReference>
<comment type="caution">
    <text evidence="1">The sequence shown here is derived from an EMBL/GenBank/DDBJ whole genome shotgun (WGS) entry which is preliminary data.</text>
</comment>
<name>A0A0L6VQ56_9BASI</name>
<evidence type="ECO:0000313" key="1">
    <source>
        <dbReference type="EMBL" id="KNZ62772.1"/>
    </source>
</evidence>
<proteinExistence type="predicted"/>
<protein>
    <recommendedName>
        <fullName evidence="3">GAG-pre-integrase domain-containing protein</fullName>
    </recommendedName>
</protein>
<dbReference type="PANTHER" id="PTHR42648:SF31">
    <property type="entry name" value="RNA-DIRECTED DNA POLYMERASE"/>
    <property type="match status" value="1"/>
</dbReference>
<dbReference type="AlphaFoldDB" id="A0A0L6VQ56"/>
<dbReference type="OrthoDB" id="7691805at2759"/>
<dbReference type="VEuPathDB" id="FungiDB:VP01_1225g18"/>
<gene>
    <name evidence="1" type="ORF">VP01_1225g18</name>
</gene>
<dbReference type="Proteomes" id="UP000037035">
    <property type="component" value="Unassembled WGS sequence"/>
</dbReference>
<dbReference type="EMBL" id="LAVV01002510">
    <property type="protein sequence ID" value="KNZ62772.1"/>
    <property type="molecule type" value="Genomic_DNA"/>
</dbReference>